<dbReference type="GO" id="GO:0008777">
    <property type="term" value="F:acetylornithine deacetylase activity"/>
    <property type="evidence" value="ECO:0007669"/>
    <property type="project" value="TreeGrafter"/>
</dbReference>
<dbReference type="SUPFAM" id="SSF55031">
    <property type="entry name" value="Bacterial exopeptidase dimerisation domain"/>
    <property type="match status" value="1"/>
</dbReference>
<dbReference type="InterPro" id="IPR050072">
    <property type="entry name" value="Peptidase_M20A"/>
</dbReference>
<accession>A0A9W4VNI8</accession>
<dbReference type="GO" id="GO:0006526">
    <property type="term" value="P:L-arginine biosynthetic process"/>
    <property type="evidence" value="ECO:0007669"/>
    <property type="project" value="TreeGrafter"/>
</dbReference>
<dbReference type="InterPro" id="IPR036264">
    <property type="entry name" value="Bact_exopeptidase_dim_dom"/>
</dbReference>
<dbReference type="GO" id="GO:0016805">
    <property type="term" value="F:dipeptidase activity"/>
    <property type="evidence" value="ECO:0007669"/>
    <property type="project" value="UniProtKB-KW"/>
</dbReference>
<keyword evidence="7 12" id="KW-0224">Dipeptidase</keyword>
<dbReference type="InterPro" id="IPR002933">
    <property type="entry name" value="Peptidase_M20"/>
</dbReference>
<organism evidence="12 13">
    <name type="scientific">Pseudoalteromonas holothuriae</name>
    <dbReference type="NCBI Taxonomy" id="2963714"/>
    <lineage>
        <taxon>Bacteria</taxon>
        <taxon>Pseudomonadati</taxon>
        <taxon>Pseudomonadota</taxon>
        <taxon>Gammaproteobacteria</taxon>
        <taxon>Alteromonadales</taxon>
        <taxon>Pseudoalteromonadaceae</taxon>
        <taxon>Pseudoalteromonas</taxon>
    </lineage>
</organism>
<evidence type="ECO:0000256" key="6">
    <source>
        <dbReference type="ARBA" id="ARBA00022833"/>
    </source>
</evidence>
<dbReference type="EC" id="3.4.13.-" evidence="12"/>
<evidence type="ECO:0000256" key="3">
    <source>
        <dbReference type="ARBA" id="ARBA00022670"/>
    </source>
</evidence>
<dbReference type="RefSeq" id="WP_261626014.1">
    <property type="nucleotide sequence ID" value="NZ_CAMAPC010000003.1"/>
</dbReference>
<feature type="domain" description="Peptidase M20 dimerisation" evidence="11">
    <location>
        <begin position="279"/>
        <end position="390"/>
    </location>
</feature>
<dbReference type="AlphaFoldDB" id="A0A9W4VNI8"/>
<gene>
    <name evidence="12" type="primary">pepV</name>
    <name evidence="12" type="ORF">PSECIP111854_01207</name>
</gene>
<keyword evidence="10" id="KW-0732">Signal</keyword>
<comment type="similarity">
    <text evidence="2">Belongs to the peptidase M20A family.</text>
</comment>
<evidence type="ECO:0000256" key="7">
    <source>
        <dbReference type="ARBA" id="ARBA00022997"/>
    </source>
</evidence>
<dbReference type="GO" id="GO:0008270">
    <property type="term" value="F:zinc ion binding"/>
    <property type="evidence" value="ECO:0007669"/>
    <property type="project" value="InterPro"/>
</dbReference>
<dbReference type="Gene3D" id="3.40.630.10">
    <property type="entry name" value="Zn peptidases"/>
    <property type="match status" value="1"/>
</dbReference>
<comment type="caution">
    <text evidence="12">The sequence shown here is derived from an EMBL/GenBank/DDBJ whole genome shotgun (WGS) entry which is preliminary data.</text>
</comment>
<dbReference type="GO" id="GO:0008237">
    <property type="term" value="F:metallopeptidase activity"/>
    <property type="evidence" value="ECO:0007669"/>
    <property type="project" value="UniProtKB-KW"/>
</dbReference>
<protein>
    <submittedName>
        <fullName evidence="12">Beta-Ala-Xaa dipeptidase</fullName>
        <ecNumber evidence="12">3.4.13.-</ecNumber>
    </submittedName>
</protein>
<dbReference type="Gene3D" id="3.30.70.360">
    <property type="match status" value="2"/>
</dbReference>
<dbReference type="PANTHER" id="PTHR43808:SF31">
    <property type="entry name" value="N-ACETYL-L-CITRULLINE DEACETYLASE"/>
    <property type="match status" value="1"/>
</dbReference>
<keyword evidence="5 12" id="KW-0378">Hydrolase</keyword>
<dbReference type="Proteomes" id="UP001152467">
    <property type="component" value="Unassembled WGS sequence"/>
</dbReference>
<evidence type="ECO:0000256" key="10">
    <source>
        <dbReference type="SAM" id="SignalP"/>
    </source>
</evidence>
<keyword evidence="8" id="KW-0482">Metalloprotease</keyword>
<evidence type="ECO:0000256" key="9">
    <source>
        <dbReference type="ARBA" id="ARBA00023285"/>
    </source>
</evidence>
<comment type="cofactor">
    <cofactor evidence="1">
        <name>Zn(2+)</name>
        <dbReference type="ChEBI" id="CHEBI:29105"/>
    </cofactor>
</comment>
<evidence type="ECO:0000313" key="12">
    <source>
        <dbReference type="EMBL" id="CAH9053628.1"/>
    </source>
</evidence>
<keyword evidence="4" id="KW-0479">Metal-binding</keyword>
<sequence length="496" mass="54253">MTRFVSLAALVLASSVQAHISDISNKTAEYAVQHYQQAQIHTLANMVSFPTVNKKGLETPNNPDFIGFKQLLKIKAAELGLDYQDFGHTVLIGLGQQRQKVTVVTHGDVQPADPSKWQQSPFLLDSTSQPGKLIARGTEDDKGPIATALYAMKAIKDQGIKLDNRIELMIYLAEESDWAPLKAFMKTYEQPKYAITIDASYPVVVAEKGWSLVEPVFKGISSQQGVYVSDLQGGAFKSQIPEDASLVLHNASAELIAQIKTKAQAFKQIKTQFIKQPSGLKIAVAGVSAHSSEPEAGVNAIAYLASLFNRVDLEPNADGQAVMFIRELIGTGLYGKQFGKIAYSHDFMGPMTVSPTLLTRQGDAITLSVNLRRPVGKNATELESQIRQAVATWQQTHEVALDALEVMLGEPMLLDSAPHAQKLLDIFKHYTQDNDAGFVSIGGGTNAKLFDNAVSFGPSMPGKRYTGHSEHEFITVEQLKLNLRMYTAMMIELGNM</sequence>
<keyword evidence="6" id="KW-0862">Zinc</keyword>
<evidence type="ECO:0000256" key="5">
    <source>
        <dbReference type="ARBA" id="ARBA00022801"/>
    </source>
</evidence>
<dbReference type="NCBIfam" id="TIGR01887">
    <property type="entry name" value="dipeptidaselike"/>
    <property type="match status" value="1"/>
</dbReference>
<dbReference type="SUPFAM" id="SSF53187">
    <property type="entry name" value="Zn-dependent exopeptidases"/>
    <property type="match status" value="1"/>
</dbReference>
<evidence type="ECO:0000256" key="4">
    <source>
        <dbReference type="ARBA" id="ARBA00022723"/>
    </source>
</evidence>
<dbReference type="Pfam" id="PF07687">
    <property type="entry name" value="M20_dimer"/>
    <property type="match status" value="1"/>
</dbReference>
<feature type="chain" id="PRO_5040774868" evidence="10">
    <location>
        <begin position="21"/>
        <end position="496"/>
    </location>
</feature>
<name>A0A9W4VNI8_9GAMM</name>
<evidence type="ECO:0000259" key="11">
    <source>
        <dbReference type="Pfam" id="PF07687"/>
    </source>
</evidence>
<evidence type="ECO:0000256" key="8">
    <source>
        <dbReference type="ARBA" id="ARBA00023049"/>
    </source>
</evidence>
<dbReference type="InterPro" id="IPR011650">
    <property type="entry name" value="Peptidase_M20_dimer"/>
</dbReference>
<dbReference type="NCBIfam" id="NF004809">
    <property type="entry name" value="PRK06156.1"/>
    <property type="match status" value="1"/>
</dbReference>
<dbReference type="EMBL" id="CAMAPC010000003">
    <property type="protein sequence ID" value="CAH9053628.1"/>
    <property type="molecule type" value="Genomic_DNA"/>
</dbReference>
<evidence type="ECO:0000313" key="13">
    <source>
        <dbReference type="Proteomes" id="UP001152467"/>
    </source>
</evidence>
<keyword evidence="9" id="KW-0170">Cobalt</keyword>
<dbReference type="Pfam" id="PF01546">
    <property type="entry name" value="Peptidase_M20"/>
    <property type="match status" value="1"/>
</dbReference>
<feature type="signal peptide" evidence="10">
    <location>
        <begin position="1"/>
        <end position="20"/>
    </location>
</feature>
<evidence type="ECO:0000256" key="1">
    <source>
        <dbReference type="ARBA" id="ARBA00001947"/>
    </source>
</evidence>
<proteinExistence type="inferred from homology"/>
<keyword evidence="3" id="KW-0645">Protease</keyword>
<dbReference type="PANTHER" id="PTHR43808">
    <property type="entry name" value="ACETYLORNITHINE DEACETYLASE"/>
    <property type="match status" value="1"/>
</dbReference>
<evidence type="ECO:0000256" key="2">
    <source>
        <dbReference type="ARBA" id="ARBA00006247"/>
    </source>
</evidence>
<dbReference type="InterPro" id="IPR010964">
    <property type="entry name" value="M20A_pepV-rel"/>
</dbReference>
<keyword evidence="13" id="KW-1185">Reference proteome</keyword>
<reference evidence="12" key="1">
    <citation type="submission" date="2022-07" db="EMBL/GenBank/DDBJ databases">
        <authorList>
            <person name="Criscuolo A."/>
        </authorList>
    </citation>
    <scope>NUCLEOTIDE SEQUENCE</scope>
    <source>
        <strain evidence="12">CIP111854</strain>
    </source>
</reference>
<dbReference type="GO" id="GO:0006508">
    <property type="term" value="P:proteolysis"/>
    <property type="evidence" value="ECO:0007669"/>
    <property type="project" value="UniProtKB-KW"/>
</dbReference>